<evidence type="ECO:0000313" key="4">
    <source>
        <dbReference type="EMBL" id="KAK7752863.1"/>
    </source>
</evidence>
<gene>
    <name evidence="4" type="ORF">SLS62_005205</name>
</gene>
<dbReference type="GO" id="GO:0006508">
    <property type="term" value="P:proteolysis"/>
    <property type="evidence" value="ECO:0007669"/>
    <property type="project" value="InterPro"/>
</dbReference>
<keyword evidence="5" id="KW-1185">Reference proteome</keyword>
<dbReference type="InterPro" id="IPR002410">
    <property type="entry name" value="Peptidase_S33"/>
</dbReference>
<dbReference type="Pfam" id="PF00561">
    <property type="entry name" value="Abhydrolase_1"/>
    <property type="match status" value="1"/>
</dbReference>
<dbReference type="InterPro" id="IPR000073">
    <property type="entry name" value="AB_hydrolase_1"/>
</dbReference>
<evidence type="ECO:0000259" key="3">
    <source>
        <dbReference type="Pfam" id="PF00561"/>
    </source>
</evidence>
<dbReference type="GO" id="GO:0008233">
    <property type="term" value="F:peptidase activity"/>
    <property type="evidence" value="ECO:0007669"/>
    <property type="project" value="InterPro"/>
</dbReference>
<dbReference type="PANTHER" id="PTHR43798">
    <property type="entry name" value="MONOACYLGLYCEROL LIPASE"/>
    <property type="match status" value="1"/>
</dbReference>
<evidence type="ECO:0000256" key="2">
    <source>
        <dbReference type="ARBA" id="ARBA00022801"/>
    </source>
</evidence>
<dbReference type="PRINTS" id="PR00793">
    <property type="entry name" value="PROAMNOPTASE"/>
</dbReference>
<dbReference type="PIRSF" id="PIRSF005539">
    <property type="entry name" value="Pept_S33_TRI_F1"/>
    <property type="match status" value="1"/>
</dbReference>
<dbReference type="InterPro" id="IPR050266">
    <property type="entry name" value="AB_hydrolase_sf"/>
</dbReference>
<dbReference type="Gene3D" id="3.40.50.1820">
    <property type="entry name" value="alpha/beta hydrolase"/>
    <property type="match status" value="1"/>
</dbReference>
<dbReference type="InterPro" id="IPR029058">
    <property type="entry name" value="AB_hydrolase_fold"/>
</dbReference>
<feature type="domain" description="AB hydrolase-1" evidence="3">
    <location>
        <begin position="35"/>
        <end position="291"/>
    </location>
</feature>
<dbReference type="PANTHER" id="PTHR43798:SF33">
    <property type="entry name" value="HYDROLASE, PUTATIVE (AFU_ORTHOLOGUE AFUA_2G14860)-RELATED"/>
    <property type="match status" value="1"/>
</dbReference>
<proteinExistence type="inferred from homology"/>
<dbReference type="InterPro" id="IPR005945">
    <property type="entry name" value="Pro_imino_pep"/>
</dbReference>
<organism evidence="4 5">
    <name type="scientific">Diatrype stigma</name>
    <dbReference type="NCBI Taxonomy" id="117547"/>
    <lineage>
        <taxon>Eukaryota</taxon>
        <taxon>Fungi</taxon>
        <taxon>Dikarya</taxon>
        <taxon>Ascomycota</taxon>
        <taxon>Pezizomycotina</taxon>
        <taxon>Sordariomycetes</taxon>
        <taxon>Xylariomycetidae</taxon>
        <taxon>Xylariales</taxon>
        <taxon>Diatrypaceae</taxon>
        <taxon>Diatrype</taxon>
    </lineage>
</organism>
<dbReference type="GO" id="GO:0016020">
    <property type="term" value="C:membrane"/>
    <property type="evidence" value="ECO:0007669"/>
    <property type="project" value="TreeGrafter"/>
</dbReference>
<dbReference type="NCBIfam" id="TIGR01250">
    <property type="entry name" value="pro_imino_pep_2"/>
    <property type="match status" value="1"/>
</dbReference>
<dbReference type="EMBL" id="JAKJXP020000034">
    <property type="protein sequence ID" value="KAK7752863.1"/>
    <property type="molecule type" value="Genomic_DNA"/>
</dbReference>
<dbReference type="AlphaFoldDB" id="A0AAN9US39"/>
<dbReference type="SUPFAM" id="SSF53474">
    <property type="entry name" value="alpha/beta-Hydrolases"/>
    <property type="match status" value="1"/>
</dbReference>
<dbReference type="Proteomes" id="UP001320420">
    <property type="component" value="Unassembled WGS sequence"/>
</dbReference>
<evidence type="ECO:0000313" key="5">
    <source>
        <dbReference type="Proteomes" id="UP001320420"/>
    </source>
</evidence>
<reference evidence="4 5" key="1">
    <citation type="submission" date="2024-02" db="EMBL/GenBank/DDBJ databases">
        <title>De novo assembly and annotation of 12 fungi associated with fruit tree decline syndrome in Ontario, Canada.</title>
        <authorList>
            <person name="Sulman M."/>
            <person name="Ellouze W."/>
            <person name="Ilyukhin E."/>
        </authorList>
    </citation>
    <scope>NUCLEOTIDE SEQUENCE [LARGE SCALE GENOMIC DNA]</scope>
    <source>
        <strain evidence="4 5">M11/M66-122</strain>
    </source>
</reference>
<accession>A0AAN9US39</accession>
<comment type="similarity">
    <text evidence="1">Belongs to the peptidase S33 family.</text>
</comment>
<name>A0AAN9US39_9PEZI</name>
<sequence length="306" mass="34466">MSSPSITVGEIPFDAPGASKPCKTWYKVVGDLTTPPLVALHGGPGAGHEYLSSLTDLYEKHKIPVIYYDQVGCGRSTRFPEKNGDDSFWTFDLFIQELENLVTHFNLHQLGFYILGQSWGGMLGGAYASRRPQGLKKLVLAGAPASIPLYAKGCRDLLAQLPKDVRETIEECERKGDFESPEYEKASGVFYSQHVCRLDPFPEPILVAFQHLHEDPSAYLTMQGPSEFTIVGNFKDWEGWKEAHNINVPTLLINGRYDEVTDSCVQPWFDTIPRIRWATLEKSSHMTHFEERGRFMELCGRFLGSD</sequence>
<evidence type="ECO:0000256" key="1">
    <source>
        <dbReference type="ARBA" id="ARBA00010088"/>
    </source>
</evidence>
<comment type="caution">
    <text evidence="4">The sequence shown here is derived from an EMBL/GenBank/DDBJ whole genome shotgun (WGS) entry which is preliminary data.</text>
</comment>
<protein>
    <recommendedName>
        <fullName evidence="3">AB hydrolase-1 domain-containing protein</fullName>
    </recommendedName>
</protein>
<keyword evidence="2" id="KW-0378">Hydrolase</keyword>